<evidence type="ECO:0000313" key="4">
    <source>
        <dbReference type="Proteomes" id="UP000450000"/>
    </source>
</evidence>
<dbReference type="OrthoDB" id="4099579at2"/>
<feature type="coiled-coil region" evidence="1">
    <location>
        <begin position="356"/>
        <end position="383"/>
    </location>
</feature>
<keyword evidence="4" id="KW-1185">Reference proteome</keyword>
<proteinExistence type="predicted"/>
<keyword evidence="1" id="KW-0175">Coiled coil</keyword>
<evidence type="ECO:0000256" key="1">
    <source>
        <dbReference type="SAM" id="Coils"/>
    </source>
</evidence>
<dbReference type="Proteomes" id="UP000450000">
    <property type="component" value="Unassembled WGS sequence"/>
</dbReference>
<gene>
    <name evidence="3" type="ORF">F7Q99_35870</name>
</gene>
<dbReference type="EMBL" id="WBOF01000004">
    <property type="protein sequence ID" value="MQS17420.1"/>
    <property type="molecule type" value="Genomic_DNA"/>
</dbReference>
<protein>
    <submittedName>
        <fullName evidence="3">Uncharacterized protein</fullName>
    </submittedName>
</protein>
<name>A0A6N7L102_9ACTN</name>
<feature type="coiled-coil region" evidence="1">
    <location>
        <begin position="144"/>
        <end position="171"/>
    </location>
</feature>
<reference evidence="3 4" key="1">
    <citation type="submission" date="2019-09" db="EMBL/GenBank/DDBJ databases">
        <title>Genome Sequences of Streptomyces kaniharaensis ATCC 21070.</title>
        <authorList>
            <person name="Zhu W."/>
            <person name="De Crecy-Lagard V."/>
            <person name="Richards N.G."/>
        </authorList>
    </citation>
    <scope>NUCLEOTIDE SEQUENCE [LARGE SCALE GENOMIC DNA]</scope>
    <source>
        <strain evidence="3 4">SF-557</strain>
    </source>
</reference>
<evidence type="ECO:0000313" key="3">
    <source>
        <dbReference type="EMBL" id="MQS17420.1"/>
    </source>
</evidence>
<dbReference type="AlphaFoldDB" id="A0A6N7L102"/>
<evidence type="ECO:0000256" key="2">
    <source>
        <dbReference type="SAM" id="MobiDB-lite"/>
    </source>
</evidence>
<accession>A0A6N7L102</accession>
<feature type="region of interest" description="Disordered" evidence="2">
    <location>
        <begin position="274"/>
        <end position="298"/>
    </location>
</feature>
<sequence>MSATASPQTGTARYAVHTRHLRGVLLVRPHTVADELLPAGVRVSFGDGEPPVRPYRPRPDEPVVHRVRVHGTATCLAPDRLPDPRAVLAEAVVLGEHHATRRVPDRAADLLEEAVVAVLQHWQARDDRSDLVLTAARRAAPTAVRAARTALAAAEADLHAVREQLRLSQDRLLRLDELAAAPPPPPDPPAGVTRLVYTDEHGQALGAALVRETAVDQPPGTVTYRVDGPRLAGSVVVGPYLYSTDPVPTGVSVQYGTGADDDRGDEPVVNGIRLRGGWSHSSTTPITPSFPPTLPRASRADPTTALPVPVATNHLWWAVVRALAVCYTRRPDIALLRRAAAYARAADRSHAEWQALARLRAEQDKLTNSAAALQKRLDEATALMS</sequence>
<dbReference type="RefSeq" id="WP_153470211.1">
    <property type="nucleotide sequence ID" value="NZ_WBOF01000004.1"/>
</dbReference>
<comment type="caution">
    <text evidence="3">The sequence shown here is derived from an EMBL/GenBank/DDBJ whole genome shotgun (WGS) entry which is preliminary data.</text>
</comment>
<organism evidence="3 4">
    <name type="scientific">Streptomyces kaniharaensis</name>
    <dbReference type="NCBI Taxonomy" id="212423"/>
    <lineage>
        <taxon>Bacteria</taxon>
        <taxon>Bacillati</taxon>
        <taxon>Actinomycetota</taxon>
        <taxon>Actinomycetes</taxon>
        <taxon>Kitasatosporales</taxon>
        <taxon>Streptomycetaceae</taxon>
        <taxon>Streptomyces</taxon>
    </lineage>
</organism>